<dbReference type="EMBL" id="WIXE01016391">
    <property type="protein sequence ID" value="KAK5972704.1"/>
    <property type="molecule type" value="Genomic_DNA"/>
</dbReference>
<dbReference type="InterPro" id="IPR050920">
    <property type="entry name" value="Nematode_rcpt-like_delta"/>
</dbReference>
<feature type="transmembrane region" description="Helical" evidence="6">
    <location>
        <begin position="7"/>
        <end position="29"/>
    </location>
</feature>
<keyword evidence="4 6" id="KW-1133">Transmembrane helix</keyword>
<reference evidence="7 8" key="1">
    <citation type="submission" date="2019-10" db="EMBL/GenBank/DDBJ databases">
        <title>Assembly and Annotation for the nematode Trichostrongylus colubriformis.</title>
        <authorList>
            <person name="Martin J."/>
        </authorList>
    </citation>
    <scope>NUCLEOTIDE SEQUENCE [LARGE SCALE GENOMIC DNA]</scope>
    <source>
        <strain evidence="7">G859</strain>
        <tissue evidence="7">Whole worm</tissue>
    </source>
</reference>
<keyword evidence="8" id="KW-1185">Reference proteome</keyword>
<evidence type="ECO:0000256" key="6">
    <source>
        <dbReference type="SAM" id="Phobius"/>
    </source>
</evidence>
<evidence type="ECO:0000256" key="3">
    <source>
        <dbReference type="ARBA" id="ARBA00022692"/>
    </source>
</evidence>
<dbReference type="Proteomes" id="UP001331761">
    <property type="component" value="Unassembled WGS sequence"/>
</dbReference>
<dbReference type="InterPro" id="IPR019421">
    <property type="entry name" value="7TM_GPCR_serpentine_rcpt_Srd"/>
</dbReference>
<evidence type="ECO:0000313" key="8">
    <source>
        <dbReference type="Proteomes" id="UP001331761"/>
    </source>
</evidence>
<sequence length="207" mass="23230">MSYVKVVTIVFHTICDSFGMLFNLTLLYLVAFRTPSQFKAYAILIGNSAVTDFVACFSACLIQQRMVPIKSSLIYFSHGPCRMIGTEFCYIMYAFISKILSLRNLGFLLPIFQALTIQAMLPVVFFVSVVCYGCAQIGFYRHPFLETFILMTLSTFPVLSPLISMYFIKPYRKAILNCLPRTLKKIAPSTEEGSAKTDVNATSAPIL</sequence>
<dbReference type="GO" id="GO:0016020">
    <property type="term" value="C:membrane"/>
    <property type="evidence" value="ECO:0007669"/>
    <property type="project" value="UniProtKB-SubCell"/>
</dbReference>
<dbReference type="PANTHER" id="PTHR22945:SF40">
    <property type="entry name" value="SERPENTINE RECEPTOR, CLASS D (DELTA)-RELATED"/>
    <property type="match status" value="1"/>
</dbReference>
<evidence type="ECO:0000256" key="1">
    <source>
        <dbReference type="ARBA" id="ARBA00004141"/>
    </source>
</evidence>
<dbReference type="PANTHER" id="PTHR22945">
    <property type="entry name" value="SERPENTINE RECEPTOR, CLASS D DELTA"/>
    <property type="match status" value="1"/>
</dbReference>
<evidence type="ECO:0000313" key="7">
    <source>
        <dbReference type="EMBL" id="KAK5972704.1"/>
    </source>
</evidence>
<evidence type="ECO:0000256" key="4">
    <source>
        <dbReference type="ARBA" id="ARBA00022989"/>
    </source>
</evidence>
<feature type="transmembrane region" description="Helical" evidence="6">
    <location>
        <begin position="107"/>
        <end position="135"/>
    </location>
</feature>
<feature type="transmembrane region" description="Helical" evidence="6">
    <location>
        <begin position="83"/>
        <end position="101"/>
    </location>
</feature>
<comment type="subcellular location">
    <subcellularLocation>
        <location evidence="1">Membrane</location>
        <topology evidence="1">Multi-pass membrane protein</topology>
    </subcellularLocation>
</comment>
<name>A0AAN8IFI7_TRICO</name>
<evidence type="ECO:0008006" key="9">
    <source>
        <dbReference type="Google" id="ProtNLM"/>
    </source>
</evidence>
<organism evidence="7 8">
    <name type="scientific">Trichostrongylus colubriformis</name>
    <name type="common">Black scour worm</name>
    <dbReference type="NCBI Taxonomy" id="6319"/>
    <lineage>
        <taxon>Eukaryota</taxon>
        <taxon>Metazoa</taxon>
        <taxon>Ecdysozoa</taxon>
        <taxon>Nematoda</taxon>
        <taxon>Chromadorea</taxon>
        <taxon>Rhabditida</taxon>
        <taxon>Rhabditina</taxon>
        <taxon>Rhabditomorpha</taxon>
        <taxon>Strongyloidea</taxon>
        <taxon>Trichostrongylidae</taxon>
        <taxon>Trichostrongylus</taxon>
    </lineage>
</organism>
<protein>
    <recommendedName>
        <fullName evidence="9">G protein-coupled receptor</fullName>
    </recommendedName>
</protein>
<gene>
    <name evidence="7" type="ORF">GCK32_017309</name>
</gene>
<proteinExistence type="inferred from homology"/>
<keyword evidence="3 6" id="KW-0812">Transmembrane</keyword>
<feature type="transmembrane region" description="Helical" evidence="6">
    <location>
        <begin position="147"/>
        <end position="168"/>
    </location>
</feature>
<feature type="transmembrane region" description="Helical" evidence="6">
    <location>
        <begin position="41"/>
        <end position="62"/>
    </location>
</feature>
<evidence type="ECO:0000256" key="5">
    <source>
        <dbReference type="ARBA" id="ARBA00023136"/>
    </source>
</evidence>
<accession>A0AAN8IFI7</accession>
<comment type="caution">
    <text evidence="7">The sequence shown here is derived from an EMBL/GenBank/DDBJ whole genome shotgun (WGS) entry which is preliminary data.</text>
</comment>
<keyword evidence="5 6" id="KW-0472">Membrane</keyword>
<evidence type="ECO:0000256" key="2">
    <source>
        <dbReference type="ARBA" id="ARBA00009166"/>
    </source>
</evidence>
<comment type="similarity">
    <text evidence="2">Belongs to the nematode receptor-like protein srd family.</text>
</comment>
<dbReference type="SUPFAM" id="SSF81321">
    <property type="entry name" value="Family A G protein-coupled receptor-like"/>
    <property type="match status" value="1"/>
</dbReference>
<dbReference type="AlphaFoldDB" id="A0AAN8IFI7"/>
<dbReference type="Pfam" id="PF10317">
    <property type="entry name" value="7TM_GPCR_Srd"/>
    <property type="match status" value="2"/>
</dbReference>